<protein>
    <submittedName>
        <fullName evidence="2">Uncharacterized protein</fullName>
    </submittedName>
</protein>
<proteinExistence type="predicted"/>
<accession>A0A1F7UTM3</accession>
<comment type="caution">
    <text evidence="2">The sequence shown here is derived from an EMBL/GenBank/DDBJ whole genome shotgun (WGS) entry which is preliminary data.</text>
</comment>
<feature type="compositionally biased region" description="Polar residues" evidence="1">
    <location>
        <begin position="56"/>
        <end position="76"/>
    </location>
</feature>
<organism evidence="2 3">
    <name type="scientific">Candidatus Uhrbacteria bacterium RIFCSPLOWO2_01_FULL_47_24</name>
    <dbReference type="NCBI Taxonomy" id="1802401"/>
    <lineage>
        <taxon>Bacteria</taxon>
        <taxon>Candidatus Uhriibacteriota</taxon>
    </lineage>
</organism>
<evidence type="ECO:0000313" key="2">
    <source>
        <dbReference type="EMBL" id="OGL81641.1"/>
    </source>
</evidence>
<evidence type="ECO:0000313" key="3">
    <source>
        <dbReference type="Proteomes" id="UP000176897"/>
    </source>
</evidence>
<gene>
    <name evidence="2" type="ORF">A3B21_04280</name>
</gene>
<reference evidence="2 3" key="1">
    <citation type="journal article" date="2016" name="Nat. Commun.">
        <title>Thousands of microbial genomes shed light on interconnected biogeochemical processes in an aquifer system.</title>
        <authorList>
            <person name="Anantharaman K."/>
            <person name="Brown C.T."/>
            <person name="Hug L.A."/>
            <person name="Sharon I."/>
            <person name="Castelle C.J."/>
            <person name="Probst A.J."/>
            <person name="Thomas B.C."/>
            <person name="Singh A."/>
            <person name="Wilkins M.J."/>
            <person name="Karaoz U."/>
            <person name="Brodie E.L."/>
            <person name="Williams K.H."/>
            <person name="Hubbard S.S."/>
            <person name="Banfield J.F."/>
        </authorList>
    </citation>
    <scope>NUCLEOTIDE SEQUENCE [LARGE SCALE GENOMIC DNA]</scope>
</reference>
<dbReference type="EMBL" id="MGEJ01000003">
    <property type="protein sequence ID" value="OGL81641.1"/>
    <property type="molecule type" value="Genomic_DNA"/>
</dbReference>
<feature type="compositionally biased region" description="Basic and acidic residues" evidence="1">
    <location>
        <begin position="106"/>
        <end position="115"/>
    </location>
</feature>
<sequence>MTPEILAKIMGIIAKTGERVIVVDPKSGAPFALMGLDEYERLVVNPVRSRARAEGTSPSRTAGAATSNGTDLTQNPGAGMMDPDLALLQEAKQIKSDWGGDEEKEEDRYYMEPTE</sequence>
<name>A0A1F7UTM3_9BACT</name>
<dbReference type="Proteomes" id="UP000176897">
    <property type="component" value="Unassembled WGS sequence"/>
</dbReference>
<dbReference type="AlphaFoldDB" id="A0A1F7UTM3"/>
<evidence type="ECO:0000256" key="1">
    <source>
        <dbReference type="SAM" id="MobiDB-lite"/>
    </source>
</evidence>
<feature type="region of interest" description="Disordered" evidence="1">
    <location>
        <begin position="49"/>
        <end position="115"/>
    </location>
</feature>
<dbReference type="STRING" id="1802401.A3B21_04280"/>